<feature type="non-terminal residue" evidence="1">
    <location>
        <position position="79"/>
    </location>
</feature>
<organism evidence="1 2">
    <name type="scientific">Piromyces finnis</name>
    <dbReference type="NCBI Taxonomy" id="1754191"/>
    <lineage>
        <taxon>Eukaryota</taxon>
        <taxon>Fungi</taxon>
        <taxon>Fungi incertae sedis</taxon>
        <taxon>Chytridiomycota</taxon>
        <taxon>Chytridiomycota incertae sedis</taxon>
        <taxon>Neocallimastigomycetes</taxon>
        <taxon>Neocallimastigales</taxon>
        <taxon>Neocallimastigaceae</taxon>
        <taxon>Piromyces</taxon>
    </lineage>
</organism>
<protein>
    <submittedName>
        <fullName evidence="1">Uncharacterized protein</fullName>
    </submittedName>
</protein>
<dbReference type="AlphaFoldDB" id="A0A1Y1UIV0"/>
<dbReference type="STRING" id="1754191.A0A1Y1UIV0"/>
<dbReference type="EMBL" id="MCFH01000135">
    <property type="protein sequence ID" value="ORX37487.1"/>
    <property type="molecule type" value="Genomic_DNA"/>
</dbReference>
<keyword evidence="2" id="KW-1185">Reference proteome</keyword>
<evidence type="ECO:0000313" key="2">
    <source>
        <dbReference type="Proteomes" id="UP000193719"/>
    </source>
</evidence>
<gene>
    <name evidence="1" type="ORF">BCR36DRAFT_588392</name>
</gene>
<reference evidence="1 2" key="2">
    <citation type="submission" date="2016-08" db="EMBL/GenBank/DDBJ databases">
        <title>Pervasive Adenine N6-methylation of Active Genes in Fungi.</title>
        <authorList>
            <consortium name="DOE Joint Genome Institute"/>
            <person name="Mondo S.J."/>
            <person name="Dannebaum R.O."/>
            <person name="Kuo R.C."/>
            <person name="Labutti K."/>
            <person name="Haridas S."/>
            <person name="Kuo A."/>
            <person name="Salamov A."/>
            <person name="Ahrendt S.R."/>
            <person name="Lipzen A."/>
            <person name="Sullivan W."/>
            <person name="Andreopoulos W.B."/>
            <person name="Clum A."/>
            <person name="Lindquist E."/>
            <person name="Daum C."/>
            <person name="Ramamoorthy G.K."/>
            <person name="Gryganskyi A."/>
            <person name="Culley D."/>
            <person name="Magnuson J.K."/>
            <person name="James T.Y."/>
            <person name="O'Malley M.A."/>
            <person name="Stajich J.E."/>
            <person name="Spatafora J.W."/>
            <person name="Visel A."/>
            <person name="Grigoriev I.V."/>
        </authorList>
    </citation>
    <scope>NUCLEOTIDE SEQUENCE [LARGE SCALE GENOMIC DNA]</scope>
    <source>
        <strain evidence="2">finn</strain>
    </source>
</reference>
<reference evidence="1 2" key="1">
    <citation type="submission" date="2016-08" db="EMBL/GenBank/DDBJ databases">
        <title>Genomes of anaerobic fungi encode conserved fungal cellulosomes for biomass hydrolysis.</title>
        <authorList>
            <consortium name="DOE Joint Genome Institute"/>
            <person name="Haitjema C.H."/>
            <person name="Gilmore S.P."/>
            <person name="Henske J.K."/>
            <person name="Solomon K.V."/>
            <person name="De Groot R."/>
            <person name="Kuo A."/>
            <person name="Mondo S.J."/>
            <person name="Salamov A.A."/>
            <person name="Labutti K."/>
            <person name="Zhao Z."/>
            <person name="Chiniquy J."/>
            <person name="Barry K."/>
            <person name="Brewer H.M."/>
            <person name="Purvine S.O."/>
            <person name="Wright A.T."/>
            <person name="Boxma B."/>
            <person name="Van Alen T."/>
            <person name="Hackstein J.H."/>
            <person name="Baker S.E."/>
            <person name="Grigoriev I.V."/>
            <person name="O'Malley M.A."/>
        </authorList>
    </citation>
    <scope>NUCLEOTIDE SEQUENCE [LARGE SCALE GENOMIC DNA]</scope>
    <source>
        <strain evidence="2">finn</strain>
    </source>
</reference>
<sequence>MIQDDITVRKEIIQLFIEKKMSSITLTNILLKIQSCESNNDKNLSVDRIDDVFTYIENTLMDFDEIESSIKQNQSVINN</sequence>
<dbReference type="Proteomes" id="UP000193719">
    <property type="component" value="Unassembled WGS sequence"/>
</dbReference>
<dbReference type="OrthoDB" id="10250120at2759"/>
<name>A0A1Y1UIV0_9FUNG</name>
<evidence type="ECO:0000313" key="1">
    <source>
        <dbReference type="EMBL" id="ORX37487.1"/>
    </source>
</evidence>
<comment type="caution">
    <text evidence="1">The sequence shown here is derived from an EMBL/GenBank/DDBJ whole genome shotgun (WGS) entry which is preliminary data.</text>
</comment>
<accession>A0A1Y1UIV0</accession>
<proteinExistence type="predicted"/>